<feature type="transmembrane region" description="Helical" evidence="1">
    <location>
        <begin position="144"/>
        <end position="164"/>
    </location>
</feature>
<proteinExistence type="predicted"/>
<protein>
    <submittedName>
        <fullName evidence="2">Uncharacterized protein</fullName>
    </submittedName>
</protein>
<comment type="caution">
    <text evidence="2">The sequence shown here is derived from an EMBL/GenBank/DDBJ whole genome shotgun (WGS) entry which is preliminary data.</text>
</comment>
<dbReference type="AlphaFoldDB" id="A0A662YQX1"/>
<organism evidence="2 3">
    <name type="scientific">Acipenser ruthenus</name>
    <name type="common">Sterlet sturgeon</name>
    <dbReference type="NCBI Taxonomy" id="7906"/>
    <lineage>
        <taxon>Eukaryota</taxon>
        <taxon>Metazoa</taxon>
        <taxon>Chordata</taxon>
        <taxon>Craniata</taxon>
        <taxon>Vertebrata</taxon>
        <taxon>Euteleostomi</taxon>
        <taxon>Actinopterygii</taxon>
        <taxon>Chondrostei</taxon>
        <taxon>Acipenseriformes</taxon>
        <taxon>Acipenseridae</taxon>
        <taxon>Acipenser</taxon>
    </lineage>
</organism>
<evidence type="ECO:0000313" key="2">
    <source>
        <dbReference type="EMBL" id="RXM98912.1"/>
    </source>
</evidence>
<keyword evidence="1" id="KW-0472">Membrane</keyword>
<accession>A0A662YQX1</accession>
<keyword evidence="1" id="KW-0812">Transmembrane</keyword>
<dbReference type="Proteomes" id="UP000289886">
    <property type="component" value="Unassembled WGS sequence"/>
</dbReference>
<feature type="transmembrane region" description="Helical" evidence="1">
    <location>
        <begin position="92"/>
        <end position="109"/>
    </location>
</feature>
<reference evidence="2 3" key="1">
    <citation type="submission" date="2019-01" db="EMBL/GenBank/DDBJ databases">
        <title>Draft Genome and Complete Hox-Cluster Characterization of the Sterlet Sturgeon (Acipenser ruthenus).</title>
        <authorList>
            <person name="Wei Q."/>
        </authorList>
    </citation>
    <scope>NUCLEOTIDE SEQUENCE [LARGE SCALE GENOMIC DNA]</scope>
    <source>
        <strain evidence="2">WHYD16114868_AA</strain>
        <tissue evidence="2">Blood</tissue>
    </source>
</reference>
<keyword evidence="1" id="KW-1133">Transmembrane helix</keyword>
<evidence type="ECO:0000256" key="1">
    <source>
        <dbReference type="SAM" id="Phobius"/>
    </source>
</evidence>
<evidence type="ECO:0000313" key="3">
    <source>
        <dbReference type="Proteomes" id="UP000289886"/>
    </source>
</evidence>
<feature type="transmembrane region" description="Helical" evidence="1">
    <location>
        <begin position="171"/>
        <end position="190"/>
    </location>
</feature>
<keyword evidence="3" id="KW-1185">Reference proteome</keyword>
<feature type="transmembrane region" description="Helical" evidence="1">
    <location>
        <begin position="116"/>
        <end position="138"/>
    </location>
</feature>
<dbReference type="EMBL" id="SCEB01000523">
    <property type="protein sequence ID" value="RXM98912.1"/>
    <property type="molecule type" value="Genomic_DNA"/>
</dbReference>
<gene>
    <name evidence="2" type="ORF">EOD39_12452</name>
</gene>
<sequence length="191" mass="20647">MQNQGSGTSIRFHAPEVALPLRFVGNVPAVEVTLALSFVGNVPAVEVALPLSFVGNVPAVEVALPMSFYGIFRAPEVSLTLGFYGSVHAPEVSLPLIEAVLVAFVFGYVGPDGWDIIVFVVLVLGYFGNVPAVVVFGLAVVFKFLAVISAMFLQLLFSVWLWFLNSLLFCFKLWGMTGVVLYWGMIGVVLE</sequence>
<name>A0A662YQX1_ACIRT</name>